<proteinExistence type="predicted"/>
<accession>A0A2Z5V8L3</accession>
<reference evidence="2" key="1">
    <citation type="submission" date="2017-10" db="EMBL/GenBank/DDBJ databases">
        <title>Ascovirus isolated from Spodoptera litura (Noctuidae: Lepidoptera) transmitted by generalist endoparasitoid Meteorus pulchricornis (Braconidae: Hymenoptera).</title>
        <authorList>
            <person name="Arai E."/>
            <person name="Ishii K."/>
            <person name="Ishii H."/>
            <person name="Kunimi Y."/>
            <person name="Inoue M.N."/>
            <person name="Makiyama N."/>
            <person name="Sagawa S."/>
            <person name="Nakai M."/>
        </authorList>
    </citation>
    <scope>NUCLEOTIDE SEQUENCE [LARGE SCALE GENOMIC DNA]</scope>
    <source>
        <strain evidence="2">ENT01</strain>
    </source>
</reference>
<keyword evidence="1" id="KW-0812">Transmembrane</keyword>
<organism evidence="2">
    <name type="scientific">Heliothis virescens ascovirus 3j</name>
    <dbReference type="NCBI Taxonomy" id="1561067"/>
    <lineage>
        <taxon>Viruses</taxon>
        <taxon>Varidnaviria</taxon>
        <taxon>Bamfordvirae</taxon>
        <taxon>Nucleocytoviricota</taxon>
        <taxon>Megaviricetes</taxon>
        <taxon>Pimascovirales</taxon>
        <taxon>Pimascovirales incertae sedis</taxon>
        <taxon>Ascoviridae</taxon>
        <taxon>Ascovirus</taxon>
    </lineage>
</organism>
<dbReference type="EMBL" id="LC332918">
    <property type="protein sequence ID" value="BBB16474.1"/>
    <property type="molecule type" value="Genomic_DNA"/>
</dbReference>
<evidence type="ECO:0000313" key="2">
    <source>
        <dbReference type="EMBL" id="BBB16474.1"/>
    </source>
</evidence>
<evidence type="ECO:0000256" key="1">
    <source>
        <dbReference type="SAM" id="Phobius"/>
    </source>
</evidence>
<name>A0A2Z5V8L3_9VIRU</name>
<keyword evidence="1" id="KW-1133">Transmembrane helix</keyword>
<sequence length="236" mass="26312">MASGVSTKEDTLVMVDVITPVFAFIPPLKYIDKSSTVVSTVSSATWVKVYTNVRDIPSAEKNQPNNYVMVRCKVDVGNSSNSKNVTFYVTIKTDTMKTMMTTGVNNAIPDYFRPASCGVNVGTGGNTIAICADIVYDYSAKTTKLSHDYAYSLREKALIMRMGFKLSVVRSNLRLNNLIRNSDFAWKVKYPKMDDAPKDFNEFIVWVPTKLHQIYESSPIIVLIVSGCLLLIFLIS</sequence>
<feature type="transmembrane region" description="Helical" evidence="1">
    <location>
        <begin position="217"/>
        <end position="235"/>
    </location>
</feature>
<protein>
    <submittedName>
        <fullName evidence="2">Uncharacterized protein</fullName>
    </submittedName>
</protein>
<dbReference type="Proteomes" id="UP000317522">
    <property type="component" value="Segment"/>
</dbReference>
<keyword evidence="1" id="KW-0472">Membrane</keyword>